<reference evidence="3" key="2">
    <citation type="submission" date="2015-01" db="EMBL/GenBank/DDBJ databases">
        <title>Evolutionary Origins and Diversification of the Mycorrhizal Mutualists.</title>
        <authorList>
            <consortium name="DOE Joint Genome Institute"/>
            <consortium name="Mycorrhizal Genomics Consortium"/>
            <person name="Kohler A."/>
            <person name="Kuo A."/>
            <person name="Nagy L.G."/>
            <person name="Floudas D."/>
            <person name="Copeland A."/>
            <person name="Barry K.W."/>
            <person name="Cichocki N."/>
            <person name="Veneault-Fourrey C."/>
            <person name="LaButti K."/>
            <person name="Lindquist E.A."/>
            <person name="Lipzen A."/>
            <person name="Lundell T."/>
            <person name="Morin E."/>
            <person name="Murat C."/>
            <person name="Riley R."/>
            <person name="Ohm R."/>
            <person name="Sun H."/>
            <person name="Tunlid A."/>
            <person name="Henrissat B."/>
            <person name="Grigoriev I.V."/>
            <person name="Hibbett D.S."/>
            <person name="Martin F."/>
        </authorList>
    </citation>
    <scope>NUCLEOTIDE SEQUENCE [LARGE SCALE GENOMIC DNA]</scope>
    <source>
        <strain evidence="3">Foug A</strain>
    </source>
</reference>
<proteinExistence type="predicted"/>
<feature type="region of interest" description="Disordered" evidence="1">
    <location>
        <begin position="530"/>
        <end position="614"/>
    </location>
</feature>
<feature type="compositionally biased region" description="Acidic residues" evidence="1">
    <location>
        <begin position="578"/>
        <end position="614"/>
    </location>
</feature>
<dbReference type="AlphaFoldDB" id="A0A0C3AW99"/>
<reference evidence="2 3" key="1">
    <citation type="submission" date="2014-04" db="EMBL/GenBank/DDBJ databases">
        <authorList>
            <consortium name="DOE Joint Genome Institute"/>
            <person name="Kuo A."/>
            <person name="Kohler A."/>
            <person name="Nagy L.G."/>
            <person name="Floudas D."/>
            <person name="Copeland A."/>
            <person name="Barry K.W."/>
            <person name="Cichocki N."/>
            <person name="Veneault-Fourrey C."/>
            <person name="LaButti K."/>
            <person name="Lindquist E.A."/>
            <person name="Lipzen A."/>
            <person name="Lundell T."/>
            <person name="Morin E."/>
            <person name="Murat C."/>
            <person name="Sun H."/>
            <person name="Tunlid A."/>
            <person name="Henrissat B."/>
            <person name="Grigoriev I.V."/>
            <person name="Hibbett D.S."/>
            <person name="Martin F."/>
            <person name="Nordberg H.P."/>
            <person name="Cantor M.N."/>
            <person name="Hua S.X."/>
        </authorList>
    </citation>
    <scope>NUCLEOTIDE SEQUENCE [LARGE SCALE GENOMIC DNA]</scope>
    <source>
        <strain evidence="2 3">Foug A</strain>
    </source>
</reference>
<dbReference type="OrthoDB" id="3267098at2759"/>
<dbReference type="InParanoid" id="A0A0C3AW99"/>
<sequence length="614" mass="70174">MVCAARCKIYELGNPIKGTAVERILKDKSLVPTLNAFAEHLTPFGFNIYPVLVVDLMHEFELGVLKSVIKHLIRILYIIDLGLVSTLNQRFSAIPLFGIDGIRRFPPNVAEMRQRVARHFEDMLQKLAAEIRRFQKSTCDAFKTHKLPSEVAAQHRQQEGLIRTGGPTTSTSSTARPKSFNILTYKFHALGDYSRSIRMFGTTDSYTMQTGELAHRMIKKFYRHMNKRDVATALTKQERRRTRIQRQLGDHTSKEMSLDTLSLDGTEESLTEYHHVMRALPCNAFNLTSFLRENESDPAIKNFVPKMKDHLLLRLYGYEYNGDEHLFTDDKCNDLRIIGGLNWVIESTILRVNYTTYDIRHKQDVMQPGPACFAITLSWENSPNAHPFWYCQVIRVFHILVLHVGPNARSRSPQIMELLWVCWLGVEPRYNWGLWEARLPKVGFIPDNDNLAFGFLDPSLMIRGCHLIPCFSDGRTAALLRQGASVARCPSEDDDWCSFYVNIFADRDMFCRFAAIGIGHEIQYLMQPTSSNNEMDEGDELDSGDDEDDCPTATQVNSGRGMDDSVASPASDGWNSDENNDEEFERDEDDENEDEDDLEDGDDMGNDDSEDVRY</sequence>
<evidence type="ECO:0000256" key="1">
    <source>
        <dbReference type="SAM" id="MobiDB-lite"/>
    </source>
</evidence>
<dbReference type="HOGENOM" id="CLU_002498_9_3_1"/>
<gene>
    <name evidence="2" type="ORF">SCLCIDRAFT_19851</name>
</gene>
<protein>
    <submittedName>
        <fullName evidence="2">Uncharacterized protein</fullName>
    </submittedName>
</protein>
<dbReference type="Proteomes" id="UP000053989">
    <property type="component" value="Unassembled WGS sequence"/>
</dbReference>
<keyword evidence="3" id="KW-1185">Reference proteome</keyword>
<feature type="compositionally biased region" description="Acidic residues" evidence="1">
    <location>
        <begin position="534"/>
        <end position="550"/>
    </location>
</feature>
<dbReference type="STRING" id="1036808.A0A0C3AW99"/>
<organism evidence="2 3">
    <name type="scientific">Scleroderma citrinum Foug A</name>
    <dbReference type="NCBI Taxonomy" id="1036808"/>
    <lineage>
        <taxon>Eukaryota</taxon>
        <taxon>Fungi</taxon>
        <taxon>Dikarya</taxon>
        <taxon>Basidiomycota</taxon>
        <taxon>Agaricomycotina</taxon>
        <taxon>Agaricomycetes</taxon>
        <taxon>Agaricomycetidae</taxon>
        <taxon>Boletales</taxon>
        <taxon>Sclerodermatineae</taxon>
        <taxon>Sclerodermataceae</taxon>
        <taxon>Scleroderma</taxon>
    </lineage>
</organism>
<name>A0A0C3AW99_9AGAM</name>
<accession>A0A0C3AW99</accession>
<evidence type="ECO:0000313" key="3">
    <source>
        <dbReference type="Proteomes" id="UP000053989"/>
    </source>
</evidence>
<dbReference type="EMBL" id="KN822007">
    <property type="protein sequence ID" value="KIM69232.1"/>
    <property type="molecule type" value="Genomic_DNA"/>
</dbReference>
<evidence type="ECO:0000313" key="2">
    <source>
        <dbReference type="EMBL" id="KIM69232.1"/>
    </source>
</evidence>